<organism evidence="2 3">
    <name type="scientific">Bianquea renquensis</name>
    <dbReference type="NCBI Taxonomy" id="2763661"/>
    <lineage>
        <taxon>Bacteria</taxon>
        <taxon>Bacillati</taxon>
        <taxon>Bacillota</taxon>
        <taxon>Clostridia</taxon>
        <taxon>Eubacteriales</taxon>
        <taxon>Bianqueaceae</taxon>
        <taxon>Bianquea</taxon>
    </lineage>
</organism>
<name>A0A926DRQ4_9FIRM</name>
<dbReference type="AlphaFoldDB" id="A0A926DRQ4"/>
<evidence type="ECO:0000313" key="2">
    <source>
        <dbReference type="EMBL" id="MBC8542816.1"/>
    </source>
</evidence>
<protein>
    <recommendedName>
        <fullName evidence="1">Endo-alpha-N-acetylgalactosaminidase domain-containing protein</fullName>
    </recommendedName>
</protein>
<gene>
    <name evidence="2" type="ORF">H8730_04550</name>
</gene>
<dbReference type="RefSeq" id="WP_177720451.1">
    <property type="nucleotide sequence ID" value="NZ_JACRSQ010000004.1"/>
</dbReference>
<dbReference type="GO" id="GO:0033926">
    <property type="term" value="F:endo-alpha-N-acetylgalactosaminidase activity"/>
    <property type="evidence" value="ECO:0007669"/>
    <property type="project" value="InterPro"/>
</dbReference>
<accession>A0A926DRQ4</accession>
<dbReference type="Gene3D" id="3.20.20.80">
    <property type="entry name" value="Glycosidases"/>
    <property type="match status" value="1"/>
</dbReference>
<sequence>MGHFKPVLLSSRISANYVNPGESLWVTLVWQNQGDNPAERDFRFFLKGRYGHQRRLEDKSYDFVEEAEAMPQTSFWCPGETVAVTLKWDVRGDWSGTYWLRVGIIDEEGFLIPFSGEEGRTVYHQEIGSIDTSWNLGRPWVIQNSVPVERQYNQRRNATTGTTERQFLVIQDEAKLELGADSPILYGIYDSDGGYPFTQAYPRAILRDRESGAIFRDREGSCKTEYRLCQHGKHAAVYEGRAFVGETLAAEFQVLAQVERRTAKLTIQSRKEYGDYELLELKYNSLAEMKQGYLVDFWGSGRLVPIEKATPLFFEKRYDVRNAAVLYDDRGMILVESAHIDSRITTGVFSVDGVSRGFVGGSIVSRVMAEKGIPSIPVQKAPVFTIELADLKGKQPDWKVAAVLLRRGVKANGARDLYRHCYFYKQLATWGPMPEEKFRLGDPHPLTQNLFKTVTFSQIAENVRQFSNLTDHVKQVMYVTGWQKGGFDNTYPEPYDAEERCGGLDGLRNCLEESRRYNTFIGLHDNFDDIASAKIESFPCAALDERGEKWRGWMWAAGMTYIMGVKKYAASGLMQERIRRMMNLLPLKDTYHLDVLTAEVCRYDFDPAHPASAEDSFRAKMQIVEEFNRYGIDVTSEMLTHPAVGKIGFALHNRFDTLGTFIPGDQFIPLVQMIYHGIIGYCAPSRSKSEILWSLLLGGQTFYEEDITGELCVSRYYSNNVPAMLLYDKPMTDFRWEGSQARSEFGEGSYIEVDFAAETYRVVVDGRLIGKDFTTFVKGPRDGYLAYSFSGGRMAYPLPEEFSAAAEPKAVCLTTEGEGAGINCFVENGNLVMDMPAMIPVKITAIH</sequence>
<comment type="caution">
    <text evidence="2">The sequence shown here is derived from an EMBL/GenBank/DDBJ whole genome shotgun (WGS) entry which is preliminary data.</text>
</comment>
<dbReference type="EMBL" id="JACRSQ010000004">
    <property type="protein sequence ID" value="MBC8542816.1"/>
    <property type="molecule type" value="Genomic_DNA"/>
</dbReference>
<dbReference type="Pfam" id="PF12905">
    <property type="entry name" value="Glyco_hydro_101"/>
    <property type="match status" value="1"/>
</dbReference>
<feature type="domain" description="Endo-alpha-N-acetylgalactosaminidase" evidence="1">
    <location>
        <begin position="455"/>
        <end position="638"/>
    </location>
</feature>
<evidence type="ECO:0000313" key="3">
    <source>
        <dbReference type="Proteomes" id="UP000657006"/>
    </source>
</evidence>
<proteinExistence type="predicted"/>
<evidence type="ECO:0000259" key="1">
    <source>
        <dbReference type="Pfam" id="PF12905"/>
    </source>
</evidence>
<reference evidence="2" key="1">
    <citation type="submission" date="2020-08" db="EMBL/GenBank/DDBJ databases">
        <title>Genome public.</title>
        <authorList>
            <person name="Liu C."/>
            <person name="Sun Q."/>
        </authorList>
    </citation>
    <scope>NUCLEOTIDE SEQUENCE</scope>
    <source>
        <strain evidence="2">NSJ-32</strain>
    </source>
</reference>
<dbReference type="Proteomes" id="UP000657006">
    <property type="component" value="Unassembled WGS sequence"/>
</dbReference>
<keyword evidence="3" id="KW-1185">Reference proteome</keyword>
<dbReference type="InterPro" id="IPR025706">
    <property type="entry name" value="Endoa_GalNAc"/>
</dbReference>